<dbReference type="GO" id="GO:0016301">
    <property type="term" value="F:kinase activity"/>
    <property type="evidence" value="ECO:0007669"/>
    <property type="project" value="UniProtKB-KW"/>
</dbReference>
<name>A0A165RU66_9AGAM</name>
<dbReference type="InterPro" id="IPR051678">
    <property type="entry name" value="AGP_Transferase"/>
</dbReference>
<dbReference type="STRING" id="1314782.A0A165RU66"/>
<evidence type="ECO:0000313" key="3">
    <source>
        <dbReference type="Proteomes" id="UP000076761"/>
    </source>
</evidence>
<evidence type="ECO:0000313" key="2">
    <source>
        <dbReference type="EMBL" id="KZT24275.1"/>
    </source>
</evidence>
<proteinExistence type="predicted"/>
<dbReference type="Pfam" id="PF01636">
    <property type="entry name" value="APH"/>
    <property type="match status" value="1"/>
</dbReference>
<dbReference type="InterPro" id="IPR011009">
    <property type="entry name" value="Kinase-like_dom_sf"/>
</dbReference>
<dbReference type="InterPro" id="IPR002575">
    <property type="entry name" value="Aminoglycoside_PTrfase"/>
</dbReference>
<evidence type="ECO:0000259" key="1">
    <source>
        <dbReference type="Pfam" id="PF01636"/>
    </source>
</evidence>
<gene>
    <name evidence="2" type="ORF">NEOLEDRAFT_1242726</name>
</gene>
<dbReference type="EMBL" id="KV425579">
    <property type="protein sequence ID" value="KZT24275.1"/>
    <property type="molecule type" value="Genomic_DNA"/>
</dbReference>
<dbReference type="OrthoDB" id="5598852at2759"/>
<protein>
    <submittedName>
        <fullName evidence="2">Kinase-like protein</fullName>
    </submittedName>
</protein>
<organism evidence="2 3">
    <name type="scientific">Neolentinus lepideus HHB14362 ss-1</name>
    <dbReference type="NCBI Taxonomy" id="1314782"/>
    <lineage>
        <taxon>Eukaryota</taxon>
        <taxon>Fungi</taxon>
        <taxon>Dikarya</taxon>
        <taxon>Basidiomycota</taxon>
        <taxon>Agaricomycotina</taxon>
        <taxon>Agaricomycetes</taxon>
        <taxon>Gloeophyllales</taxon>
        <taxon>Gloeophyllaceae</taxon>
        <taxon>Neolentinus</taxon>
    </lineage>
</organism>
<accession>A0A165RU66</accession>
<dbReference type="Proteomes" id="UP000076761">
    <property type="component" value="Unassembled WGS sequence"/>
</dbReference>
<keyword evidence="2" id="KW-0418">Kinase</keyword>
<sequence>MMEDMYKPDLEDTRKALVHELSRLKYILCADDMQLWDTLKGAMARVGSCDQVWNVSLDICNLESLKIKYLVGPIKEQFHNFSDKDANNPDRSEALLAFEIAILNTLKYLHENVDAPDHEDQFGFKRAWRQCHPVPQMSAWATFIGYAEANFLYSLQARGTDRSDSTIERDALVVHLFLGDALAALHSNSGTCRTMKELLATPPPGHWLDAFHVVNPVNWDDLAVQTAITGQDAPEAVRFDGGAVKVGKYVVKKCRTYPLSEVLAMEFVRRNTTIPVPRVHAVRSDKNGSTTIVMDFIEGQVLEDLLRKETVDQEQQKKLAEQLYAFVQQLRSLGTRDAVGAWPIGPLGNLFFTPPPSVPLDNLDKLYSYFVEKYEYGQGRRRPPLPQFKFHTQERYPFVLSHGDLNTRNIIVQESQGFPGQLEIAGIVDWETFGWYPEFWEGMMATFAVFSAKSWRDLIKAELGSSTQACQKFLWIIMLLSQIENGIS</sequence>
<keyword evidence="2" id="KW-0808">Transferase</keyword>
<dbReference type="PANTHER" id="PTHR21310">
    <property type="entry name" value="AMINOGLYCOSIDE PHOSPHOTRANSFERASE-RELATED-RELATED"/>
    <property type="match status" value="1"/>
</dbReference>
<dbReference type="SUPFAM" id="SSF56112">
    <property type="entry name" value="Protein kinase-like (PK-like)"/>
    <property type="match status" value="1"/>
</dbReference>
<feature type="domain" description="Aminoglycoside phosphotransferase" evidence="1">
    <location>
        <begin position="247"/>
        <end position="451"/>
    </location>
</feature>
<dbReference type="InParanoid" id="A0A165RU66"/>
<reference evidence="2 3" key="1">
    <citation type="journal article" date="2016" name="Mol. Biol. Evol.">
        <title>Comparative Genomics of Early-Diverging Mushroom-Forming Fungi Provides Insights into the Origins of Lignocellulose Decay Capabilities.</title>
        <authorList>
            <person name="Nagy L.G."/>
            <person name="Riley R."/>
            <person name="Tritt A."/>
            <person name="Adam C."/>
            <person name="Daum C."/>
            <person name="Floudas D."/>
            <person name="Sun H."/>
            <person name="Yadav J.S."/>
            <person name="Pangilinan J."/>
            <person name="Larsson K.H."/>
            <person name="Matsuura K."/>
            <person name="Barry K."/>
            <person name="Labutti K."/>
            <person name="Kuo R."/>
            <person name="Ohm R.A."/>
            <person name="Bhattacharya S.S."/>
            <person name="Shirouzu T."/>
            <person name="Yoshinaga Y."/>
            <person name="Martin F.M."/>
            <person name="Grigoriev I.V."/>
            <person name="Hibbett D.S."/>
        </authorList>
    </citation>
    <scope>NUCLEOTIDE SEQUENCE [LARGE SCALE GENOMIC DNA]</scope>
    <source>
        <strain evidence="2 3">HHB14362 ss-1</strain>
    </source>
</reference>
<dbReference type="AlphaFoldDB" id="A0A165RU66"/>
<dbReference type="Gene3D" id="3.90.1200.10">
    <property type="match status" value="1"/>
</dbReference>
<dbReference type="PANTHER" id="PTHR21310:SF15">
    <property type="entry name" value="AMINOGLYCOSIDE PHOSPHOTRANSFERASE DOMAIN-CONTAINING PROTEIN"/>
    <property type="match status" value="1"/>
</dbReference>
<keyword evidence="3" id="KW-1185">Reference proteome</keyword>